<dbReference type="EMBL" id="AP022871">
    <property type="protein sequence ID" value="BCB88173.1"/>
    <property type="molecule type" value="Genomic_DNA"/>
</dbReference>
<evidence type="ECO:0000313" key="2">
    <source>
        <dbReference type="EMBL" id="BCB88173.1"/>
    </source>
</evidence>
<dbReference type="AlphaFoldDB" id="A0A6F8YQA8"/>
<name>A0A6F8YQA8_9ACTN</name>
<feature type="signal peptide" evidence="1">
    <location>
        <begin position="1"/>
        <end position="29"/>
    </location>
</feature>
<accession>A0A6F8YQA8</accession>
<evidence type="ECO:0000256" key="1">
    <source>
        <dbReference type="SAM" id="SignalP"/>
    </source>
</evidence>
<proteinExistence type="predicted"/>
<feature type="chain" id="PRO_5026123746" evidence="1">
    <location>
        <begin position="30"/>
        <end position="264"/>
    </location>
</feature>
<dbReference type="Proteomes" id="UP000503011">
    <property type="component" value="Chromosome"/>
</dbReference>
<protein>
    <submittedName>
        <fullName evidence="2">Uncharacterized protein</fullName>
    </submittedName>
</protein>
<gene>
    <name evidence="2" type="ORF">Psuf_054860</name>
</gene>
<keyword evidence="3" id="KW-1185">Reference proteome</keyword>
<evidence type="ECO:0000313" key="3">
    <source>
        <dbReference type="Proteomes" id="UP000503011"/>
    </source>
</evidence>
<dbReference type="KEGG" id="psuu:Psuf_054860"/>
<dbReference type="RefSeq" id="WP_173159475.1">
    <property type="nucleotide sequence ID" value="NZ_AP022871.1"/>
</dbReference>
<sequence>MRRRLLRGFAASVLAFAVVLPSTARPAQAADGVAGNLLNVVFALGRLMAGNGSSGDIETLIGIAIGAVTESRDEVLVYIDAHQAAEVKAAALSASNEFADFEQIIDDELGLELWARDVGRAATLGKERMPIVGRPAAEQIAQALHQLYQLARVGAEFAGLNNYLTNLTRDYIAASNSMLEKLEPDCAWIHTQTMPGGYQRSYRCVAANGVDDVIKTEQYLWGTYHLGPVDTEAVKLEAGKNSAWIVAREYLPILEQELREMEEG</sequence>
<keyword evidence="1" id="KW-0732">Signal</keyword>
<reference evidence="2 3" key="1">
    <citation type="submission" date="2020-03" db="EMBL/GenBank/DDBJ databases">
        <title>Whole genome shotgun sequence of Phytohabitans suffuscus NBRC 105367.</title>
        <authorList>
            <person name="Komaki H."/>
            <person name="Tamura T."/>
        </authorList>
    </citation>
    <scope>NUCLEOTIDE SEQUENCE [LARGE SCALE GENOMIC DNA]</scope>
    <source>
        <strain evidence="2 3">NBRC 105367</strain>
    </source>
</reference>
<organism evidence="2 3">
    <name type="scientific">Phytohabitans suffuscus</name>
    <dbReference type="NCBI Taxonomy" id="624315"/>
    <lineage>
        <taxon>Bacteria</taxon>
        <taxon>Bacillati</taxon>
        <taxon>Actinomycetota</taxon>
        <taxon>Actinomycetes</taxon>
        <taxon>Micromonosporales</taxon>
        <taxon>Micromonosporaceae</taxon>
    </lineage>
</organism>
<reference evidence="2 3" key="2">
    <citation type="submission" date="2020-03" db="EMBL/GenBank/DDBJ databases">
        <authorList>
            <person name="Ichikawa N."/>
            <person name="Kimura A."/>
            <person name="Kitahashi Y."/>
            <person name="Uohara A."/>
        </authorList>
    </citation>
    <scope>NUCLEOTIDE SEQUENCE [LARGE SCALE GENOMIC DNA]</scope>
    <source>
        <strain evidence="2 3">NBRC 105367</strain>
    </source>
</reference>